<dbReference type="GO" id="GO:0046872">
    <property type="term" value="F:metal ion binding"/>
    <property type="evidence" value="ECO:0007669"/>
    <property type="project" value="UniProtKB-KW"/>
</dbReference>
<feature type="signal peptide" evidence="4">
    <location>
        <begin position="1"/>
        <end position="27"/>
    </location>
</feature>
<evidence type="ECO:0008006" key="6">
    <source>
        <dbReference type="Google" id="ProtNLM"/>
    </source>
</evidence>
<reference evidence="5" key="1">
    <citation type="submission" date="2020-02" db="EMBL/GenBank/DDBJ databases">
        <authorList>
            <person name="Meier V. D."/>
        </authorList>
    </citation>
    <scope>NUCLEOTIDE SEQUENCE</scope>
    <source>
        <strain evidence="5">AVDCRST_MAG19</strain>
    </source>
</reference>
<feature type="binding site" evidence="3">
    <location>
        <position position="92"/>
    </location>
    <ligand>
        <name>a divalent metal cation</name>
        <dbReference type="ChEBI" id="CHEBI:60240"/>
        <label>1</label>
    </ligand>
</feature>
<proteinExistence type="inferred from homology"/>
<feature type="binding site" evidence="3">
    <location>
        <position position="213"/>
    </location>
    <ligand>
        <name>a divalent metal cation</name>
        <dbReference type="ChEBI" id="CHEBI:60240"/>
        <label>1</label>
    </ligand>
</feature>
<dbReference type="Gene3D" id="3.40.1390.30">
    <property type="entry name" value="NIF3 (NGG1p interacting factor 3)-like"/>
    <property type="match status" value="1"/>
</dbReference>
<dbReference type="PANTHER" id="PTHR13799:SF14">
    <property type="entry name" value="GTP CYCLOHYDROLASE 1 TYPE 2 HOMOLOG"/>
    <property type="match status" value="1"/>
</dbReference>
<evidence type="ECO:0000256" key="2">
    <source>
        <dbReference type="ARBA" id="ARBA00022723"/>
    </source>
</evidence>
<feature type="binding site" evidence="3">
    <location>
        <position position="209"/>
    </location>
    <ligand>
        <name>a divalent metal cation</name>
        <dbReference type="ChEBI" id="CHEBI:60240"/>
        <label>1</label>
    </ligand>
</feature>
<dbReference type="Pfam" id="PF01784">
    <property type="entry name" value="DUF34_NIF3"/>
    <property type="match status" value="1"/>
</dbReference>
<keyword evidence="2 3" id="KW-0479">Metal-binding</keyword>
<evidence type="ECO:0000256" key="3">
    <source>
        <dbReference type="PIRSR" id="PIRSR602678-1"/>
    </source>
</evidence>
<dbReference type="InterPro" id="IPR002678">
    <property type="entry name" value="DUF34/NIF3"/>
</dbReference>
<dbReference type="EMBL" id="CADCWL010000239">
    <property type="protein sequence ID" value="CAA9583073.1"/>
    <property type="molecule type" value="Genomic_DNA"/>
</dbReference>
<sequence>MTDRRPTLSTLSLWLGRLLLASQYATADDPAGVWLPSDRPVSSLGLLLDPWTDVDTWVARERLDALVVHRPWDLPLERLGDVGVLAYHLAFDERLTLGLNPWLAEKLGMVAPETLGRKQGRPLGMVGNVPEQAWEAFRDSAAREFGGLDREVDGDARTVSRVAVVGAMTEVLVREAAVRGADAYVTGQFRMPAREAVAETGLAIVAVGHRRSEVWGMRTLACLLRERWPDLRVVLAPSLSDG</sequence>
<evidence type="ECO:0000256" key="1">
    <source>
        <dbReference type="ARBA" id="ARBA00006964"/>
    </source>
</evidence>
<gene>
    <name evidence="5" type="ORF">AVDCRST_MAG19-4239</name>
</gene>
<dbReference type="PANTHER" id="PTHR13799">
    <property type="entry name" value="NGG1 INTERACTING FACTOR 3"/>
    <property type="match status" value="1"/>
</dbReference>
<dbReference type="InterPro" id="IPR036069">
    <property type="entry name" value="DUF34/NIF3_sf"/>
</dbReference>
<keyword evidence="4" id="KW-0732">Signal</keyword>
<accession>A0A6J4VPG6</accession>
<evidence type="ECO:0000256" key="4">
    <source>
        <dbReference type="SAM" id="SignalP"/>
    </source>
</evidence>
<name>A0A6J4VPG6_9BACT</name>
<comment type="similarity">
    <text evidence="1">Belongs to the GTP cyclohydrolase I type 2/NIF3 family.</text>
</comment>
<dbReference type="SUPFAM" id="SSF102705">
    <property type="entry name" value="NIF3 (NGG1p interacting factor 3)-like"/>
    <property type="match status" value="1"/>
</dbReference>
<organism evidence="5">
    <name type="scientific">uncultured Thermomicrobiales bacterium</name>
    <dbReference type="NCBI Taxonomy" id="1645740"/>
    <lineage>
        <taxon>Bacteria</taxon>
        <taxon>Pseudomonadati</taxon>
        <taxon>Thermomicrobiota</taxon>
        <taxon>Thermomicrobia</taxon>
        <taxon>Thermomicrobiales</taxon>
        <taxon>environmental samples</taxon>
    </lineage>
</organism>
<dbReference type="GO" id="GO:0005737">
    <property type="term" value="C:cytoplasm"/>
    <property type="evidence" value="ECO:0007669"/>
    <property type="project" value="TreeGrafter"/>
</dbReference>
<feature type="chain" id="PRO_5027085412" description="GTP cyclohydrolase 1 type 2 homolog YbgI" evidence="4">
    <location>
        <begin position="28"/>
        <end position="242"/>
    </location>
</feature>
<evidence type="ECO:0000313" key="5">
    <source>
        <dbReference type="EMBL" id="CAA9583073.1"/>
    </source>
</evidence>
<dbReference type="AlphaFoldDB" id="A0A6J4VPG6"/>
<protein>
    <recommendedName>
        <fullName evidence="6">GTP cyclohydrolase 1 type 2 homolog YbgI</fullName>
    </recommendedName>
</protein>